<evidence type="ECO:0000256" key="1">
    <source>
        <dbReference type="ARBA" id="ARBA00022670"/>
    </source>
</evidence>
<feature type="region of interest" description="Disordered" evidence="9">
    <location>
        <begin position="631"/>
        <end position="925"/>
    </location>
</feature>
<dbReference type="PANTHER" id="PTHR11905:SF159">
    <property type="entry name" value="ADAM METALLOPROTEASE"/>
    <property type="match status" value="1"/>
</dbReference>
<evidence type="ECO:0000256" key="9">
    <source>
        <dbReference type="SAM" id="MobiDB-lite"/>
    </source>
</evidence>
<feature type="compositionally biased region" description="Low complexity" evidence="9">
    <location>
        <begin position="791"/>
        <end position="807"/>
    </location>
</feature>
<feature type="compositionally biased region" description="Low complexity" evidence="9">
    <location>
        <begin position="714"/>
        <end position="731"/>
    </location>
</feature>
<reference evidence="12" key="1">
    <citation type="submission" date="2020-03" db="EMBL/GenBank/DDBJ databases">
        <authorList>
            <person name="Chebbi M.A."/>
            <person name="Drezen J.M."/>
        </authorList>
    </citation>
    <scope>NUCLEOTIDE SEQUENCE</scope>
    <source>
        <tissue evidence="12">Whole body</tissue>
    </source>
</reference>
<feature type="compositionally biased region" description="Low complexity" evidence="9">
    <location>
        <begin position="840"/>
        <end position="854"/>
    </location>
</feature>
<evidence type="ECO:0000313" key="13">
    <source>
        <dbReference type="Proteomes" id="UP000729913"/>
    </source>
</evidence>
<feature type="compositionally biased region" description="Low complexity" evidence="9">
    <location>
        <begin position="690"/>
        <end position="707"/>
    </location>
</feature>
<dbReference type="GO" id="GO:0004222">
    <property type="term" value="F:metalloendopeptidase activity"/>
    <property type="evidence" value="ECO:0007669"/>
    <property type="project" value="InterPro"/>
</dbReference>
<dbReference type="GO" id="GO:0046872">
    <property type="term" value="F:metal ion binding"/>
    <property type="evidence" value="ECO:0007669"/>
    <property type="project" value="UniProtKB-KW"/>
</dbReference>
<feature type="compositionally biased region" description="Low complexity" evidence="9">
    <location>
        <begin position="637"/>
        <end position="662"/>
    </location>
</feature>
<comment type="caution">
    <text evidence="8">Lacks conserved residue(s) required for the propagation of feature annotation.</text>
</comment>
<comment type="caution">
    <text evidence="12">The sequence shown here is derived from an EMBL/GenBank/DDBJ whole genome shotgun (WGS) entry which is preliminary data.</text>
</comment>
<feature type="binding site" evidence="8">
    <location>
        <position position="486"/>
    </location>
    <ligand>
        <name>Zn(2+)</name>
        <dbReference type="ChEBI" id="CHEBI:29105"/>
        <note>catalytic</note>
    </ligand>
</feature>
<evidence type="ECO:0000256" key="3">
    <source>
        <dbReference type="ARBA" id="ARBA00022801"/>
    </source>
</evidence>
<dbReference type="AlphaFoldDB" id="A0A8J5QVM4"/>
<reference evidence="12" key="2">
    <citation type="submission" date="2021-04" db="EMBL/GenBank/DDBJ databases">
        <title>Genome-wide patterns of bracovirus chromosomal integration into multiple host tissues during parasitism.</title>
        <authorList>
            <person name="Chebbi M.A.C."/>
        </authorList>
    </citation>
    <scope>NUCLEOTIDE SEQUENCE</scope>
    <source>
        <tissue evidence="12">Whole body</tissue>
    </source>
</reference>
<feature type="compositionally biased region" description="Low complexity" evidence="9">
    <location>
        <begin position="767"/>
        <end position="784"/>
    </location>
</feature>
<dbReference type="GO" id="GO:0006508">
    <property type="term" value="P:proteolysis"/>
    <property type="evidence" value="ECO:0007669"/>
    <property type="project" value="UniProtKB-KW"/>
</dbReference>
<proteinExistence type="predicted"/>
<dbReference type="PROSITE" id="PS50215">
    <property type="entry name" value="ADAM_MEPRO"/>
    <property type="match status" value="1"/>
</dbReference>
<evidence type="ECO:0000256" key="8">
    <source>
        <dbReference type="PROSITE-ProRule" id="PRU00276"/>
    </source>
</evidence>
<dbReference type="EMBL" id="JAAOIC020000048">
    <property type="protein sequence ID" value="KAG8037137.1"/>
    <property type="molecule type" value="Genomic_DNA"/>
</dbReference>
<accession>A0A8J5QVM4</accession>
<keyword evidence="5" id="KW-0482">Metalloprotease</keyword>
<feature type="chain" id="PRO_5035148034" description="Peptidase M12B domain-containing protein" evidence="10">
    <location>
        <begin position="17"/>
        <end position="941"/>
    </location>
</feature>
<organism evidence="12 13">
    <name type="scientific">Cotesia typhae</name>
    <dbReference type="NCBI Taxonomy" id="2053667"/>
    <lineage>
        <taxon>Eukaryota</taxon>
        <taxon>Metazoa</taxon>
        <taxon>Ecdysozoa</taxon>
        <taxon>Arthropoda</taxon>
        <taxon>Hexapoda</taxon>
        <taxon>Insecta</taxon>
        <taxon>Pterygota</taxon>
        <taxon>Neoptera</taxon>
        <taxon>Endopterygota</taxon>
        <taxon>Hymenoptera</taxon>
        <taxon>Apocrita</taxon>
        <taxon>Ichneumonoidea</taxon>
        <taxon>Braconidae</taxon>
        <taxon>Microgastrinae</taxon>
        <taxon>Cotesia</taxon>
    </lineage>
</organism>
<feature type="compositionally biased region" description="Pro residues" evidence="9">
    <location>
        <begin position="855"/>
        <end position="869"/>
    </location>
</feature>
<feature type="compositionally biased region" description="Low complexity" evidence="9">
    <location>
        <begin position="870"/>
        <end position="888"/>
    </location>
</feature>
<evidence type="ECO:0000256" key="5">
    <source>
        <dbReference type="ARBA" id="ARBA00023049"/>
    </source>
</evidence>
<keyword evidence="1" id="KW-0645">Protease</keyword>
<evidence type="ECO:0000256" key="10">
    <source>
        <dbReference type="SAM" id="SignalP"/>
    </source>
</evidence>
<evidence type="ECO:0000256" key="4">
    <source>
        <dbReference type="ARBA" id="ARBA00022833"/>
    </source>
</evidence>
<keyword evidence="3" id="KW-0378">Hydrolase</keyword>
<evidence type="ECO:0000256" key="6">
    <source>
        <dbReference type="ARBA" id="ARBA00023157"/>
    </source>
</evidence>
<dbReference type="PANTHER" id="PTHR11905">
    <property type="entry name" value="ADAM A DISINTEGRIN AND METALLOPROTEASE DOMAIN"/>
    <property type="match status" value="1"/>
</dbReference>
<protein>
    <recommendedName>
        <fullName evidence="11">Peptidase M12B domain-containing protein</fullName>
    </recommendedName>
</protein>
<feature type="binding site" evidence="8">
    <location>
        <position position="476"/>
    </location>
    <ligand>
        <name>Zn(2+)</name>
        <dbReference type="ChEBI" id="CHEBI:29105"/>
        <note>catalytic</note>
    </ligand>
</feature>
<feature type="binding site" evidence="8">
    <location>
        <position position="480"/>
    </location>
    <ligand>
        <name>Zn(2+)</name>
        <dbReference type="ChEBI" id="CHEBI:29105"/>
        <note>catalytic</note>
    </ligand>
</feature>
<feature type="compositionally biased region" description="Low complexity" evidence="9">
    <location>
        <begin position="895"/>
        <end position="915"/>
    </location>
</feature>
<name>A0A8J5QVM4_9HYME</name>
<feature type="signal peptide" evidence="10">
    <location>
        <begin position="1"/>
        <end position="16"/>
    </location>
</feature>
<gene>
    <name evidence="12" type="ORF">G9C98_004459</name>
</gene>
<dbReference type="Pfam" id="PF01421">
    <property type="entry name" value="Reprolysin"/>
    <property type="match status" value="1"/>
</dbReference>
<sequence length="941" mass="102861">MLILIFTLGLITNTVSEKPKNNDTEQVNPRVIPHSEVNRRFKRSNLNYEETNAEIFYIDVKNFTLKTKFNRDLVVARDYAVQWASSGPKKRPKGDKSHPRLEHCLPLHGEVQGVKDSYVAITICSNHFYGLLTLGKKSFFLQPTKVNGGHVMYETKEPFLEDMKSRYDKKVKSQFKKFEEDNEIYGWYFLTEILLIVGEYTPKCTAWQMDNSGSRFVTLGPSSCPGNYDHHRNRTRRRTKFTSTEPPYRVVKGCGKRRKRVVTICDTGENFDMAGDVASPHYFDTLESQYRLGNEQTEASIPHSGSSSHPFRSWYDEDKARPFLKGRIMKRNSRKVNSVSKWIKMVIGVDFDVIRFHGELTEQYVYTILNIVSTLFRKLSNFNITKIVIKRLIMYHNPEDSAVRRGNMQYPLYNVNLWNRRIHDSSKEKQDMGLWYTHYPLGNDIASAPGPYMCNKMRSCILVQDVGWASAIKIAHGIGHLVGLNHDGEIETNNYCASEALLHATVMSKMIPAVNPSPTWSSCSAQHYNEIVGEFTCLDRPPTTDESTAYLPGVFSLDDQCRIEFGDGWVFCIRVTVKDPCTELWCNRAASRRRSCMTRMTQTLEGTPCGRGKRCINGTCSEPFWNLGASDDPDDGYTTSQPQTSSYTLSPTHPTTTPYGQQPGPPSYQPPGYGTPSPPSYGTPSPPSYGTPSSPSYGTPSSPSYGTPSPPSYGTPSSPSYGTSSPPSYGTPSPPSYGPPGSLSYGTPSPSSYVTPASPGYGPPGSPSYGTPSPSSYVTPASPGYGPPGSPSYGTPSPPSYGSSTPGYGPPGPPSYGTPSPPSYASSTPGYGPPGPPSYGTPSSPSYGTPASPGYGPPGPPSYGTPSPPSYGTSTPGYGSSGSPSYGTPSPPSYAPSAPSYGQPPGSPYSPGSPSNPAFSSNWGAHDSFLKVPIVGSRWND</sequence>
<dbReference type="Proteomes" id="UP000729913">
    <property type="component" value="Unassembled WGS sequence"/>
</dbReference>
<dbReference type="InterPro" id="IPR041645">
    <property type="entry name" value="ADAMTS_CR_2"/>
</dbReference>
<feature type="compositionally biased region" description="Pro residues" evidence="9">
    <location>
        <begin position="676"/>
        <end position="689"/>
    </location>
</feature>
<feature type="compositionally biased region" description="Low complexity" evidence="9">
    <location>
        <begin position="739"/>
        <end position="760"/>
    </location>
</feature>
<feature type="domain" description="Peptidase M12B" evidence="11">
    <location>
        <begin position="341"/>
        <end position="534"/>
    </location>
</feature>
<keyword evidence="6" id="KW-1015">Disulfide bond</keyword>
<keyword evidence="7" id="KW-0325">Glycoprotein</keyword>
<keyword evidence="10" id="KW-0732">Signal</keyword>
<dbReference type="InterPro" id="IPR001590">
    <property type="entry name" value="Peptidase_M12B"/>
</dbReference>
<feature type="compositionally biased region" description="Pro residues" evidence="9">
    <location>
        <begin position="808"/>
        <end position="822"/>
    </location>
</feature>
<evidence type="ECO:0000313" key="12">
    <source>
        <dbReference type="EMBL" id="KAG8037137.1"/>
    </source>
</evidence>
<keyword evidence="13" id="KW-1185">Reference proteome</keyword>
<evidence type="ECO:0000259" key="11">
    <source>
        <dbReference type="PROSITE" id="PS50215"/>
    </source>
</evidence>
<dbReference type="Pfam" id="PF17771">
    <property type="entry name" value="ADAMTS_CR_2"/>
    <property type="match status" value="1"/>
</dbReference>
<dbReference type="OrthoDB" id="5855429at2759"/>
<keyword evidence="2 8" id="KW-0479">Metal-binding</keyword>
<keyword evidence="4 8" id="KW-0862">Zinc</keyword>
<evidence type="ECO:0000256" key="2">
    <source>
        <dbReference type="ARBA" id="ARBA00022723"/>
    </source>
</evidence>
<evidence type="ECO:0000256" key="7">
    <source>
        <dbReference type="ARBA" id="ARBA00023180"/>
    </source>
</evidence>